<evidence type="ECO:0000256" key="2">
    <source>
        <dbReference type="ARBA" id="ARBA00009085"/>
    </source>
</evidence>
<dbReference type="GO" id="GO:0005634">
    <property type="term" value="C:nucleus"/>
    <property type="evidence" value="ECO:0007669"/>
    <property type="project" value="TreeGrafter"/>
</dbReference>
<dbReference type="Pfam" id="PF00443">
    <property type="entry name" value="UCH"/>
    <property type="match status" value="1"/>
</dbReference>
<feature type="region of interest" description="Disordered" evidence="8">
    <location>
        <begin position="746"/>
        <end position="895"/>
    </location>
</feature>
<reference evidence="10" key="2">
    <citation type="submission" date="2021-04" db="EMBL/GenBank/DDBJ databases">
        <authorList>
            <person name="Podell S."/>
        </authorList>
    </citation>
    <scope>NUCLEOTIDE SEQUENCE</scope>
    <source>
        <strain evidence="10">Hildebrandi</strain>
    </source>
</reference>
<accession>A0A9K3KMA3</accession>
<dbReference type="PROSITE" id="PS50235">
    <property type="entry name" value="USP_3"/>
    <property type="match status" value="1"/>
</dbReference>
<feature type="compositionally biased region" description="Basic and acidic residues" evidence="8">
    <location>
        <begin position="138"/>
        <end position="161"/>
    </location>
</feature>
<dbReference type="InterPro" id="IPR018200">
    <property type="entry name" value="USP_CS"/>
</dbReference>
<dbReference type="PANTHER" id="PTHR24006:SF758">
    <property type="entry name" value="UBIQUITIN CARBOXYL-TERMINAL HYDROLASE 36"/>
    <property type="match status" value="1"/>
</dbReference>
<evidence type="ECO:0000256" key="3">
    <source>
        <dbReference type="ARBA" id="ARBA00012759"/>
    </source>
</evidence>
<feature type="region of interest" description="Disordered" evidence="8">
    <location>
        <begin position="131"/>
        <end position="214"/>
    </location>
</feature>
<feature type="compositionally biased region" description="Basic residues" evidence="8">
    <location>
        <begin position="1"/>
        <end position="15"/>
    </location>
</feature>
<feature type="compositionally biased region" description="Polar residues" evidence="8">
    <location>
        <begin position="1042"/>
        <end position="1056"/>
    </location>
</feature>
<feature type="region of interest" description="Disordered" evidence="8">
    <location>
        <begin position="1"/>
        <end position="41"/>
    </location>
</feature>
<dbReference type="InterPro" id="IPR001394">
    <property type="entry name" value="Peptidase_C19_UCH"/>
</dbReference>
<evidence type="ECO:0000259" key="9">
    <source>
        <dbReference type="PROSITE" id="PS50235"/>
    </source>
</evidence>
<comment type="caution">
    <text evidence="10">The sequence shown here is derived from an EMBL/GenBank/DDBJ whole genome shotgun (WGS) entry which is preliminary data.</text>
</comment>
<feature type="compositionally biased region" description="Basic and acidic residues" evidence="8">
    <location>
        <begin position="321"/>
        <end position="331"/>
    </location>
</feature>
<evidence type="ECO:0000256" key="1">
    <source>
        <dbReference type="ARBA" id="ARBA00000707"/>
    </source>
</evidence>
<dbReference type="GO" id="GO:0005829">
    <property type="term" value="C:cytosol"/>
    <property type="evidence" value="ECO:0007669"/>
    <property type="project" value="TreeGrafter"/>
</dbReference>
<feature type="region of interest" description="Disordered" evidence="8">
    <location>
        <begin position="969"/>
        <end position="1086"/>
    </location>
</feature>
<feature type="domain" description="USP" evidence="9">
    <location>
        <begin position="371"/>
        <end position="718"/>
    </location>
</feature>
<dbReference type="GO" id="GO:0004843">
    <property type="term" value="F:cysteine-type deubiquitinase activity"/>
    <property type="evidence" value="ECO:0007669"/>
    <property type="project" value="UniProtKB-EC"/>
</dbReference>
<keyword evidence="4" id="KW-0645">Protease</keyword>
<dbReference type="PROSITE" id="PS00972">
    <property type="entry name" value="USP_1"/>
    <property type="match status" value="1"/>
</dbReference>
<feature type="region of interest" description="Disordered" evidence="8">
    <location>
        <begin position="317"/>
        <end position="345"/>
    </location>
</feature>
<keyword evidence="5" id="KW-0833">Ubl conjugation pathway</keyword>
<reference evidence="10" key="1">
    <citation type="journal article" date="2021" name="Sci. Rep.">
        <title>Diploid genomic architecture of Nitzschia inconspicua, an elite biomass production diatom.</title>
        <authorList>
            <person name="Oliver A."/>
            <person name="Podell S."/>
            <person name="Pinowska A."/>
            <person name="Traller J.C."/>
            <person name="Smith S.R."/>
            <person name="McClure R."/>
            <person name="Beliaev A."/>
            <person name="Bohutskyi P."/>
            <person name="Hill E.A."/>
            <person name="Rabines A."/>
            <person name="Zheng H."/>
            <person name="Allen L.Z."/>
            <person name="Kuo A."/>
            <person name="Grigoriev I.V."/>
            <person name="Allen A.E."/>
            <person name="Hazlebeck D."/>
            <person name="Allen E.E."/>
        </authorList>
    </citation>
    <scope>NUCLEOTIDE SEQUENCE</scope>
    <source>
        <strain evidence="10">Hildebrandi</strain>
    </source>
</reference>
<evidence type="ECO:0000256" key="8">
    <source>
        <dbReference type="SAM" id="MobiDB-lite"/>
    </source>
</evidence>
<evidence type="ECO:0000256" key="6">
    <source>
        <dbReference type="ARBA" id="ARBA00022801"/>
    </source>
</evidence>
<dbReference type="EC" id="3.4.19.12" evidence="3"/>
<dbReference type="GO" id="GO:0006508">
    <property type="term" value="P:proteolysis"/>
    <property type="evidence" value="ECO:0007669"/>
    <property type="project" value="UniProtKB-KW"/>
</dbReference>
<feature type="compositionally biased region" description="Basic and acidic residues" evidence="8">
    <location>
        <begin position="746"/>
        <end position="761"/>
    </location>
</feature>
<comment type="catalytic activity">
    <reaction evidence="1">
        <text>Thiol-dependent hydrolysis of ester, thioester, amide, peptide and isopeptide bonds formed by the C-terminal Gly of ubiquitin (a 76-residue protein attached to proteins as an intracellular targeting signal).</text>
        <dbReference type="EC" id="3.4.19.12"/>
    </reaction>
</comment>
<evidence type="ECO:0000256" key="4">
    <source>
        <dbReference type="ARBA" id="ARBA00022670"/>
    </source>
</evidence>
<dbReference type="EMBL" id="JAGRRH010000021">
    <property type="protein sequence ID" value="KAG7346313.1"/>
    <property type="molecule type" value="Genomic_DNA"/>
</dbReference>
<feature type="compositionally biased region" description="Polar residues" evidence="8">
    <location>
        <begin position="982"/>
        <end position="991"/>
    </location>
</feature>
<dbReference type="Proteomes" id="UP000693970">
    <property type="component" value="Unassembled WGS sequence"/>
</dbReference>
<proteinExistence type="inferred from homology"/>
<keyword evidence="7" id="KW-0788">Thiol protease</keyword>
<organism evidence="10 11">
    <name type="scientific">Nitzschia inconspicua</name>
    <dbReference type="NCBI Taxonomy" id="303405"/>
    <lineage>
        <taxon>Eukaryota</taxon>
        <taxon>Sar</taxon>
        <taxon>Stramenopiles</taxon>
        <taxon>Ochrophyta</taxon>
        <taxon>Bacillariophyta</taxon>
        <taxon>Bacillariophyceae</taxon>
        <taxon>Bacillariophycidae</taxon>
        <taxon>Bacillariales</taxon>
        <taxon>Bacillariaceae</taxon>
        <taxon>Nitzschia</taxon>
    </lineage>
</organism>
<dbReference type="InterPro" id="IPR028889">
    <property type="entry name" value="USP"/>
</dbReference>
<evidence type="ECO:0000256" key="5">
    <source>
        <dbReference type="ARBA" id="ARBA00022786"/>
    </source>
</evidence>
<feature type="compositionally biased region" description="Basic and acidic residues" evidence="8">
    <location>
        <begin position="858"/>
        <end position="878"/>
    </location>
</feature>
<feature type="compositionally biased region" description="Basic and acidic residues" evidence="8">
    <location>
        <begin position="778"/>
        <end position="814"/>
    </location>
</feature>
<protein>
    <recommendedName>
        <fullName evidence="3">ubiquitinyl hydrolase 1</fullName>
        <ecNumber evidence="3">3.4.19.12</ecNumber>
    </recommendedName>
</protein>
<comment type="similarity">
    <text evidence="2">Belongs to the peptidase C19 family.</text>
</comment>
<feature type="compositionally biased region" description="Basic and acidic residues" evidence="8">
    <location>
        <begin position="1014"/>
        <end position="1025"/>
    </location>
</feature>
<evidence type="ECO:0000256" key="7">
    <source>
        <dbReference type="ARBA" id="ARBA00022807"/>
    </source>
</evidence>
<sequence length="1086" mass="122008">MGKSSTKKRRQRERRRRELDRLRGVSLADSATPTPKFDNGSAELPNELVQNHGYAVSFPATSHTAVPALSTNLRRPQHEIVPDNSLPVHSIMAVPLNGPKAPSWKRVDFVLPRAMGQNEFLFAHPVKNTELQNHGFRPRKDSNGSHDEKVANKTDKKRETIDEILFPGKPNHKGSDFAKSSKSKDDKGGSTASKTSPEDVSFSSRRRKLEDSFERVHRESIEKTVDSRDFVDLPNRETEVLKAEHFAEIASATASSSQLYQSSLVLQPEQSHNQAQRKRTLYDDIPHEQNGRLDSTKMLLDDINRHQAPVTLQRGELSGRSVEEAVRDKHGMRPRANSTDGELNLPQGGLCDERMVLEAFKWNIATHRSPKGFHNLGNTCFLNATLQCLAHVPPLCQTLFAISERHKTDKTKTGNKGKNITFSLCSLFRQAHGIENAASMGGIAPRSIVNALPSIGSCGSRNGYKFRPGRQEDAHEFLVHLLDAMNDGELRAAGINQHISGWRERLPVSRLDETTFIHRIFGGYFRSQVKCQKCHYCSNTYDPFLDLSLEVSNKSSNSVLEAISQFTRKETLDAENQWKCSGCKKYVCPTKQLTVFRPPLALCIQLKRFAFNNSFGFGMNGFSKIYGSGGSKISKPIDFPANLNLPLSDKRSCSYSLTGIVIHVGGSASSGHYTACVKRPGKNGSSQWYHLDDSFVEPISEKAVLRQRDAYLLFYCRKEVKIEYPTPPPRSMSASEAAEFGRIRARARADSHSKKDCPTKDNDDEPAGFPLRNAAKLQRTDVHPSSSQERRPSESRSADDSEQRKQGELTHRAEGVPLSKTPCGSFAGLSDSKDQSKATEEYESDTGHHRNTSLEAEETSRLLDIRSSVEDIAARESSSEGTTSEDDSTDDRKRIDAEIDVLGNVQNEVRLKPAQDVKTRVVVDSSDSRGKVKVMLGPRNRKFWQSKARTILSREKNYQLLGNLGIKRWDEDDSGDEKSEQQRLSSSSQIQEQREKIVEKIHKDDQLRKRKMHLDRWDSHLDQGRQKKVKSSVKSPSESESGDPTKNRFQSLQASIQKMVRGKAKGFGRLQTKYNQKKFRNDGIRR</sequence>
<gene>
    <name evidence="10" type="ORF">IV203_005381</name>
</gene>
<feature type="compositionally biased region" description="Basic and acidic residues" evidence="8">
    <location>
        <begin position="992"/>
        <end position="1007"/>
    </location>
</feature>
<dbReference type="AlphaFoldDB" id="A0A9K3KMA3"/>
<keyword evidence="6 10" id="KW-0378">Hydrolase</keyword>
<dbReference type="PROSITE" id="PS00973">
    <property type="entry name" value="USP_2"/>
    <property type="match status" value="1"/>
</dbReference>
<dbReference type="GO" id="GO:0016579">
    <property type="term" value="P:protein deubiquitination"/>
    <property type="evidence" value="ECO:0007669"/>
    <property type="project" value="InterPro"/>
</dbReference>
<evidence type="ECO:0000313" key="11">
    <source>
        <dbReference type="Proteomes" id="UP000693970"/>
    </source>
</evidence>
<dbReference type="OrthoDB" id="27652at2759"/>
<feature type="compositionally biased region" description="Basic and acidic residues" evidence="8">
    <location>
        <begin position="831"/>
        <end position="848"/>
    </location>
</feature>
<keyword evidence="11" id="KW-1185">Reference proteome</keyword>
<name>A0A9K3KMA3_9STRA</name>
<evidence type="ECO:0000313" key="10">
    <source>
        <dbReference type="EMBL" id="KAG7346313.1"/>
    </source>
</evidence>
<dbReference type="InterPro" id="IPR050164">
    <property type="entry name" value="Peptidase_C19"/>
</dbReference>
<dbReference type="PANTHER" id="PTHR24006">
    <property type="entry name" value="UBIQUITIN CARBOXYL-TERMINAL HYDROLASE"/>
    <property type="match status" value="1"/>
</dbReference>